<dbReference type="Pfam" id="PF03798">
    <property type="entry name" value="TRAM_LAG1_CLN8"/>
    <property type="match status" value="1"/>
</dbReference>
<evidence type="ECO:0000256" key="4">
    <source>
        <dbReference type="ARBA" id="ARBA00023136"/>
    </source>
</evidence>
<feature type="domain" description="TLC" evidence="7">
    <location>
        <begin position="93"/>
        <end position="323"/>
    </location>
</feature>
<dbReference type="PANTHER" id="PTHR13439">
    <property type="entry name" value="CT120 PROTEIN"/>
    <property type="match status" value="1"/>
</dbReference>
<feature type="transmembrane region" description="Helical" evidence="6">
    <location>
        <begin position="297"/>
        <end position="315"/>
    </location>
</feature>
<evidence type="ECO:0000259" key="7">
    <source>
        <dbReference type="PROSITE" id="PS50922"/>
    </source>
</evidence>
<evidence type="ECO:0000256" key="6">
    <source>
        <dbReference type="SAM" id="Phobius"/>
    </source>
</evidence>
<protein>
    <recommendedName>
        <fullName evidence="7">TLC domain-containing protein</fullName>
    </recommendedName>
</protein>
<feature type="transmembrane region" description="Helical" evidence="6">
    <location>
        <begin position="220"/>
        <end position="240"/>
    </location>
</feature>
<dbReference type="PANTHER" id="PTHR13439:SF66">
    <property type="entry name" value="BCDNA.GH12326"/>
    <property type="match status" value="1"/>
</dbReference>
<dbReference type="InterPro" id="IPR006634">
    <property type="entry name" value="TLC-dom"/>
</dbReference>
<sequence length="338" mass="38178">MKPKIQVTDNVKKEQKKTAFVTTYLILAGLSLLISILTVIDLDWEEHISIRRGLLLFVSGLLFFTCLYLTINTLFLHTTTGRKIVKRYKLESSDIYDISNKQVSAVQALFCCLTGLTSICYSCSRNILKTSHYISEAYGWFGAAYFAYDIWSMYEVYTAKRDLIGGRFNRAVGGDGWAERATKWAEYLVDNAVIVGHHVFIGGFGFLVITSLRGGLGDCFFGFIYLMEASTPFVSLRGILSKIGLKNTPIYVINGLMMLAAFFVCRIAMFPYVIHLYSKSIKVDFISALHTLPRGCLISIAILLLPQIYWFYLMLVGATKVLKKSVSNNNNLRNFEHN</sequence>
<evidence type="ECO:0000256" key="3">
    <source>
        <dbReference type="ARBA" id="ARBA00022989"/>
    </source>
</evidence>
<keyword evidence="4 5" id="KW-0472">Membrane</keyword>
<evidence type="ECO:0000256" key="1">
    <source>
        <dbReference type="ARBA" id="ARBA00004141"/>
    </source>
</evidence>
<feature type="transmembrane region" description="Helical" evidence="6">
    <location>
        <begin position="187"/>
        <end position="208"/>
    </location>
</feature>
<dbReference type="Proteomes" id="UP001153737">
    <property type="component" value="Chromosome 11"/>
</dbReference>
<feature type="transmembrane region" description="Helical" evidence="6">
    <location>
        <begin position="21"/>
        <end position="42"/>
    </location>
</feature>
<dbReference type="EMBL" id="OU896717">
    <property type="protein sequence ID" value="CAG9814988.1"/>
    <property type="molecule type" value="Genomic_DNA"/>
</dbReference>
<name>A0A9N9SD23_PHACE</name>
<dbReference type="SMART" id="SM00724">
    <property type="entry name" value="TLC"/>
    <property type="match status" value="1"/>
</dbReference>
<comment type="subcellular location">
    <subcellularLocation>
        <location evidence="1">Membrane</location>
        <topology evidence="1">Multi-pass membrane protein</topology>
    </subcellularLocation>
</comment>
<keyword evidence="9" id="KW-1185">Reference proteome</keyword>
<keyword evidence="2 5" id="KW-0812">Transmembrane</keyword>
<dbReference type="InterPro" id="IPR050846">
    <property type="entry name" value="TLCD"/>
</dbReference>
<organism evidence="8 9">
    <name type="scientific">Phaedon cochleariae</name>
    <name type="common">Mustard beetle</name>
    <dbReference type="NCBI Taxonomy" id="80249"/>
    <lineage>
        <taxon>Eukaryota</taxon>
        <taxon>Metazoa</taxon>
        <taxon>Ecdysozoa</taxon>
        <taxon>Arthropoda</taxon>
        <taxon>Hexapoda</taxon>
        <taxon>Insecta</taxon>
        <taxon>Pterygota</taxon>
        <taxon>Neoptera</taxon>
        <taxon>Endopterygota</taxon>
        <taxon>Coleoptera</taxon>
        <taxon>Polyphaga</taxon>
        <taxon>Cucujiformia</taxon>
        <taxon>Chrysomeloidea</taxon>
        <taxon>Chrysomelidae</taxon>
        <taxon>Chrysomelinae</taxon>
        <taxon>Chrysomelini</taxon>
        <taxon>Phaedon</taxon>
    </lineage>
</organism>
<dbReference type="GO" id="GO:0016020">
    <property type="term" value="C:membrane"/>
    <property type="evidence" value="ECO:0007669"/>
    <property type="project" value="UniProtKB-SubCell"/>
</dbReference>
<accession>A0A9N9SD23</accession>
<reference evidence="8" key="1">
    <citation type="submission" date="2022-01" db="EMBL/GenBank/DDBJ databases">
        <authorList>
            <person name="King R."/>
        </authorList>
    </citation>
    <scope>NUCLEOTIDE SEQUENCE</scope>
</reference>
<reference evidence="8" key="2">
    <citation type="submission" date="2022-10" db="EMBL/GenBank/DDBJ databases">
        <authorList>
            <consortium name="ENA_rothamsted_submissions"/>
            <consortium name="culmorum"/>
            <person name="King R."/>
        </authorList>
    </citation>
    <scope>NUCLEOTIDE SEQUENCE</scope>
</reference>
<dbReference type="OrthoDB" id="10266980at2759"/>
<evidence type="ECO:0000256" key="2">
    <source>
        <dbReference type="ARBA" id="ARBA00022692"/>
    </source>
</evidence>
<feature type="transmembrane region" description="Helical" evidence="6">
    <location>
        <begin position="54"/>
        <end position="77"/>
    </location>
</feature>
<evidence type="ECO:0000313" key="9">
    <source>
        <dbReference type="Proteomes" id="UP001153737"/>
    </source>
</evidence>
<dbReference type="PROSITE" id="PS50922">
    <property type="entry name" value="TLC"/>
    <property type="match status" value="1"/>
</dbReference>
<proteinExistence type="predicted"/>
<gene>
    <name evidence="8" type="ORF">PHAECO_LOCUS2728</name>
</gene>
<keyword evidence="3 6" id="KW-1133">Transmembrane helix</keyword>
<evidence type="ECO:0000313" key="8">
    <source>
        <dbReference type="EMBL" id="CAG9814988.1"/>
    </source>
</evidence>
<dbReference type="GO" id="GO:0005783">
    <property type="term" value="C:endoplasmic reticulum"/>
    <property type="evidence" value="ECO:0007669"/>
    <property type="project" value="TreeGrafter"/>
</dbReference>
<feature type="transmembrane region" description="Helical" evidence="6">
    <location>
        <begin position="252"/>
        <end position="277"/>
    </location>
</feature>
<dbReference type="AlphaFoldDB" id="A0A9N9SD23"/>
<dbReference type="GO" id="GO:0055088">
    <property type="term" value="P:lipid homeostasis"/>
    <property type="evidence" value="ECO:0007669"/>
    <property type="project" value="TreeGrafter"/>
</dbReference>
<evidence type="ECO:0000256" key="5">
    <source>
        <dbReference type="PROSITE-ProRule" id="PRU00205"/>
    </source>
</evidence>